<feature type="compositionally biased region" description="Pro residues" evidence="8">
    <location>
        <begin position="23"/>
        <end position="33"/>
    </location>
</feature>
<dbReference type="AlphaFoldDB" id="A0A6A6SYI9"/>
<dbReference type="EMBL" id="MU004395">
    <property type="protein sequence ID" value="KAF2652746.1"/>
    <property type="molecule type" value="Genomic_DNA"/>
</dbReference>
<evidence type="ECO:0000313" key="10">
    <source>
        <dbReference type="EMBL" id="KAF2652746.1"/>
    </source>
</evidence>
<dbReference type="InterPro" id="IPR046341">
    <property type="entry name" value="SET_dom_sf"/>
</dbReference>
<comment type="catalytic activity">
    <reaction evidence="6">
        <text>L-lysyl-[histone] + S-adenosyl-L-methionine = N(6)-methyl-L-lysyl-[histone] + S-adenosyl-L-homocysteine + H(+)</text>
        <dbReference type="Rhea" id="RHEA:10024"/>
        <dbReference type="Rhea" id="RHEA-COMP:9845"/>
        <dbReference type="Rhea" id="RHEA-COMP:9846"/>
        <dbReference type="ChEBI" id="CHEBI:15378"/>
        <dbReference type="ChEBI" id="CHEBI:29969"/>
        <dbReference type="ChEBI" id="CHEBI:57856"/>
        <dbReference type="ChEBI" id="CHEBI:59789"/>
        <dbReference type="ChEBI" id="CHEBI:61929"/>
    </reaction>
    <physiologicalReaction direction="left-to-right" evidence="6">
        <dbReference type="Rhea" id="RHEA:10025"/>
    </physiologicalReaction>
</comment>
<evidence type="ECO:0000259" key="9">
    <source>
        <dbReference type="PROSITE" id="PS50280"/>
    </source>
</evidence>
<dbReference type="SUPFAM" id="SSF82199">
    <property type="entry name" value="SET domain"/>
    <property type="match status" value="1"/>
</dbReference>
<gene>
    <name evidence="10" type="ORF">K491DRAFT_718699</name>
</gene>
<evidence type="ECO:0000256" key="5">
    <source>
        <dbReference type="ARBA" id="ARBA00044528"/>
    </source>
</evidence>
<evidence type="ECO:0000256" key="8">
    <source>
        <dbReference type="SAM" id="MobiDB-lite"/>
    </source>
</evidence>
<name>A0A6A6SYI9_9PLEO</name>
<feature type="coiled-coil region" evidence="7">
    <location>
        <begin position="342"/>
        <end position="369"/>
    </location>
</feature>
<keyword evidence="7" id="KW-0175">Coiled coil</keyword>
<evidence type="ECO:0000256" key="4">
    <source>
        <dbReference type="ARBA" id="ARBA00042380"/>
    </source>
</evidence>
<dbReference type="GO" id="GO:0042799">
    <property type="term" value="F:histone H4K20 methyltransferase activity"/>
    <property type="evidence" value="ECO:0007669"/>
    <property type="project" value="TreeGrafter"/>
</dbReference>
<proteinExistence type="predicted"/>
<evidence type="ECO:0000256" key="7">
    <source>
        <dbReference type="SAM" id="Coils"/>
    </source>
</evidence>
<dbReference type="CDD" id="cd20071">
    <property type="entry name" value="SET_SMYD"/>
    <property type="match status" value="1"/>
</dbReference>
<accession>A0A6A6SYI9</accession>
<evidence type="ECO:0000256" key="3">
    <source>
        <dbReference type="ARBA" id="ARBA00022691"/>
    </source>
</evidence>
<feature type="domain" description="SET" evidence="9">
    <location>
        <begin position="47"/>
        <end position="248"/>
    </location>
</feature>
<dbReference type="PROSITE" id="PS50280">
    <property type="entry name" value="SET"/>
    <property type="match status" value="1"/>
</dbReference>
<dbReference type="OrthoDB" id="265717at2759"/>
<keyword evidence="1" id="KW-0489">Methyltransferase</keyword>
<organism evidence="10 11">
    <name type="scientific">Lophiostoma macrostomum CBS 122681</name>
    <dbReference type="NCBI Taxonomy" id="1314788"/>
    <lineage>
        <taxon>Eukaryota</taxon>
        <taxon>Fungi</taxon>
        <taxon>Dikarya</taxon>
        <taxon>Ascomycota</taxon>
        <taxon>Pezizomycotina</taxon>
        <taxon>Dothideomycetes</taxon>
        <taxon>Pleosporomycetidae</taxon>
        <taxon>Pleosporales</taxon>
        <taxon>Lophiostomataceae</taxon>
        <taxon>Lophiostoma</taxon>
    </lineage>
</organism>
<dbReference type="GO" id="GO:0032259">
    <property type="term" value="P:methylation"/>
    <property type="evidence" value="ECO:0007669"/>
    <property type="project" value="UniProtKB-KW"/>
</dbReference>
<protein>
    <recommendedName>
        <fullName evidence="5">Histone-lysine N-methyltransferase SET5</fullName>
    </recommendedName>
    <alternativeName>
        <fullName evidence="4">SET domain-containing protein 5</fullName>
    </alternativeName>
</protein>
<dbReference type="Proteomes" id="UP000799324">
    <property type="component" value="Unassembled WGS sequence"/>
</dbReference>
<dbReference type="Gene3D" id="2.170.270.10">
    <property type="entry name" value="SET domain"/>
    <property type="match status" value="1"/>
</dbReference>
<dbReference type="PANTHER" id="PTHR46402">
    <property type="entry name" value="SET AND MYND DOMAIN-CONTAINING PROTEIN 5"/>
    <property type="match status" value="1"/>
</dbReference>
<dbReference type="GO" id="GO:0045814">
    <property type="term" value="P:negative regulation of gene expression, epigenetic"/>
    <property type="evidence" value="ECO:0007669"/>
    <property type="project" value="TreeGrafter"/>
</dbReference>
<dbReference type="InterPro" id="IPR001214">
    <property type="entry name" value="SET_dom"/>
</dbReference>
<keyword evidence="2" id="KW-0808">Transferase</keyword>
<dbReference type="PANTHER" id="PTHR46402:SF2">
    <property type="entry name" value="HISTONE-LYSINE N-TRIMETHYLTRANSFERASE SMYD5"/>
    <property type="match status" value="1"/>
</dbReference>
<feature type="region of interest" description="Disordered" evidence="8">
    <location>
        <begin position="1"/>
        <end position="41"/>
    </location>
</feature>
<evidence type="ECO:0000256" key="2">
    <source>
        <dbReference type="ARBA" id="ARBA00022679"/>
    </source>
</evidence>
<reference evidence="10" key="1">
    <citation type="journal article" date="2020" name="Stud. Mycol.">
        <title>101 Dothideomycetes genomes: a test case for predicting lifestyles and emergence of pathogens.</title>
        <authorList>
            <person name="Haridas S."/>
            <person name="Albert R."/>
            <person name="Binder M."/>
            <person name="Bloem J."/>
            <person name="Labutti K."/>
            <person name="Salamov A."/>
            <person name="Andreopoulos B."/>
            <person name="Baker S."/>
            <person name="Barry K."/>
            <person name="Bills G."/>
            <person name="Bluhm B."/>
            <person name="Cannon C."/>
            <person name="Castanera R."/>
            <person name="Culley D."/>
            <person name="Daum C."/>
            <person name="Ezra D."/>
            <person name="Gonzalez J."/>
            <person name="Henrissat B."/>
            <person name="Kuo A."/>
            <person name="Liang C."/>
            <person name="Lipzen A."/>
            <person name="Lutzoni F."/>
            <person name="Magnuson J."/>
            <person name="Mondo S."/>
            <person name="Nolan M."/>
            <person name="Ohm R."/>
            <person name="Pangilinan J."/>
            <person name="Park H.-J."/>
            <person name="Ramirez L."/>
            <person name="Alfaro M."/>
            <person name="Sun H."/>
            <person name="Tritt A."/>
            <person name="Yoshinaga Y."/>
            <person name="Zwiers L.-H."/>
            <person name="Turgeon B."/>
            <person name="Goodwin S."/>
            <person name="Spatafora J."/>
            <person name="Crous P."/>
            <person name="Grigoriev I."/>
        </authorList>
    </citation>
    <scope>NUCLEOTIDE SEQUENCE</scope>
    <source>
        <strain evidence="10">CBS 122681</strain>
    </source>
</reference>
<evidence type="ECO:0000256" key="6">
    <source>
        <dbReference type="ARBA" id="ARBA00048619"/>
    </source>
</evidence>
<sequence>MAGPSKSLKPGKENSLKPSVLPEAPPYEHPPPYSARDPRKMAVRVQPTLELRWRMRDGSKEEALFATADIEPGTRLICETPVVAVTQTGETLGNVYSSFLTLSPSEQASIWDLKAGPAPPHLHAEAAFIDSLIRVYLDLYTKSQSQDLTPREQSVFDRLGPQLQHLCLAWRIAARFHLHRQCLLNIPLNQRYKIPPHVPLSGLFLTAARLTHSCMPNCFVAYNTQQNHVTVHATKAIKKGTLLTASIIGERIWYETAAARASLLRNAANIICLCEACGYDEKQFDADKRAAAKATFTMHEQQRRKLYLNIVYLSSTLTQMLCAANPFLMTCAGFMVHPDAYEAVEQKMAEDAQNDMEDANKKLIHTLQMLGMIGCADLEVVRWRNVQAAVLLDKLKKWNSAEESAMLALQITERCVGADGEEVAGLRGAVRSIDQKRRNQLMGLGQL</sequence>
<keyword evidence="3" id="KW-0949">S-adenosyl-L-methionine</keyword>
<keyword evidence="11" id="KW-1185">Reference proteome</keyword>
<dbReference type="Pfam" id="PF00856">
    <property type="entry name" value="SET"/>
    <property type="match status" value="1"/>
</dbReference>
<evidence type="ECO:0000256" key="1">
    <source>
        <dbReference type="ARBA" id="ARBA00022603"/>
    </source>
</evidence>
<evidence type="ECO:0000313" key="11">
    <source>
        <dbReference type="Proteomes" id="UP000799324"/>
    </source>
</evidence>